<evidence type="ECO:0000256" key="1">
    <source>
        <dbReference type="SAM" id="MobiDB-lite"/>
    </source>
</evidence>
<dbReference type="Proteomes" id="UP001479290">
    <property type="component" value="Unassembled WGS sequence"/>
</dbReference>
<organism evidence="2 3">
    <name type="scientific">Culter alburnus</name>
    <name type="common">Topmouth culter</name>
    <dbReference type="NCBI Taxonomy" id="194366"/>
    <lineage>
        <taxon>Eukaryota</taxon>
        <taxon>Metazoa</taxon>
        <taxon>Chordata</taxon>
        <taxon>Craniata</taxon>
        <taxon>Vertebrata</taxon>
        <taxon>Euteleostomi</taxon>
        <taxon>Actinopterygii</taxon>
        <taxon>Neopterygii</taxon>
        <taxon>Teleostei</taxon>
        <taxon>Ostariophysi</taxon>
        <taxon>Cypriniformes</taxon>
        <taxon>Xenocyprididae</taxon>
        <taxon>Xenocypridinae</taxon>
        <taxon>Culter</taxon>
    </lineage>
</organism>
<sequence length="67" mass="8182">MEKERKKDRERESSPQEKKGPVCLVAETGRRRIKNRECVFEVRQPFLHFRYLMTVTEGEQGKEREWE</sequence>
<dbReference type="EMBL" id="JAWDJR010000005">
    <property type="protein sequence ID" value="KAK9975174.1"/>
    <property type="molecule type" value="Genomic_DNA"/>
</dbReference>
<feature type="region of interest" description="Disordered" evidence="1">
    <location>
        <begin position="1"/>
        <end position="21"/>
    </location>
</feature>
<feature type="non-terminal residue" evidence="2">
    <location>
        <position position="67"/>
    </location>
</feature>
<evidence type="ECO:0000313" key="2">
    <source>
        <dbReference type="EMBL" id="KAK9975174.1"/>
    </source>
</evidence>
<proteinExistence type="predicted"/>
<name>A0AAW2ANA4_CULAL</name>
<dbReference type="AlphaFoldDB" id="A0AAW2ANA4"/>
<protein>
    <submittedName>
        <fullName evidence="2">Uncharacterized protein</fullName>
    </submittedName>
</protein>
<keyword evidence="3" id="KW-1185">Reference proteome</keyword>
<accession>A0AAW2ANA4</accession>
<comment type="caution">
    <text evidence="2">The sequence shown here is derived from an EMBL/GenBank/DDBJ whole genome shotgun (WGS) entry which is preliminary data.</text>
</comment>
<gene>
    <name evidence="2" type="ORF">ABG768_023231</name>
</gene>
<reference evidence="2 3" key="1">
    <citation type="submission" date="2024-05" db="EMBL/GenBank/DDBJ databases">
        <title>A high-quality chromosomal-level genome assembly of Topmouth culter (Culter alburnus).</title>
        <authorList>
            <person name="Zhao H."/>
        </authorList>
    </citation>
    <scope>NUCLEOTIDE SEQUENCE [LARGE SCALE GENOMIC DNA]</scope>
    <source>
        <strain evidence="2">CATC2023</strain>
        <tissue evidence="2">Muscle</tissue>
    </source>
</reference>
<evidence type="ECO:0000313" key="3">
    <source>
        <dbReference type="Proteomes" id="UP001479290"/>
    </source>
</evidence>
<feature type="compositionally biased region" description="Basic and acidic residues" evidence="1">
    <location>
        <begin position="1"/>
        <end position="20"/>
    </location>
</feature>